<dbReference type="Pfam" id="PF06456">
    <property type="entry name" value="Arfaptin"/>
    <property type="match status" value="1"/>
</dbReference>
<dbReference type="EMBL" id="CH473950">
    <property type="protein sequence ID" value="EDM15813.1"/>
    <property type="molecule type" value="Genomic_DNA"/>
</dbReference>
<dbReference type="RGD" id="69437">
    <property type="gene designation" value="Pick1"/>
</dbReference>
<dbReference type="GO" id="GO:0019904">
    <property type="term" value="F:protein domain specific binding"/>
    <property type="evidence" value="ECO:0007669"/>
    <property type="project" value="InterPro"/>
</dbReference>
<evidence type="ECO:0000259" key="2">
    <source>
        <dbReference type="PROSITE" id="PS50870"/>
    </source>
</evidence>
<dbReference type="PANTHER" id="PTHR12141:SF1">
    <property type="entry name" value="PRKCA-BINDING PROTEIN"/>
    <property type="match status" value="1"/>
</dbReference>
<name>A6HSQ9_RAT</name>
<feature type="compositionally biased region" description="Basic and acidic residues" evidence="1">
    <location>
        <begin position="161"/>
        <end position="171"/>
    </location>
</feature>
<protein>
    <submittedName>
        <fullName evidence="3">Protein interacting with C kinase 1, isoform CRA_a</fullName>
    </submittedName>
</protein>
<feature type="region of interest" description="Disordered" evidence="1">
    <location>
        <begin position="143"/>
        <end position="186"/>
    </location>
</feature>
<sequence>MLTDLNTYLNKAIPDTRLTIKKYLDVKFEYLSYCLKVKEMDDEEYSCIALGEPLYRVSTGNYEYRLILRCRQEARARFSQMRKDVLEKMELLDQKHVQDIVFQLQRFVSTMSKYYNDCYAVLRDADVFPIEVDLAHTTLAYGPNQGGFTDGEDEEEEEEDGAAREVSKDARGATGPTDKGRSWCDS</sequence>
<feature type="domain" description="AH" evidence="2">
    <location>
        <begin position="1"/>
        <end position="127"/>
    </location>
</feature>
<dbReference type="InterPro" id="IPR030798">
    <property type="entry name" value="Arfaptin_fam"/>
</dbReference>
<evidence type="ECO:0000313" key="5">
    <source>
        <dbReference type="RGD" id="69437"/>
    </source>
</evidence>
<dbReference type="SMART" id="SM01015">
    <property type="entry name" value="Arfaptin"/>
    <property type="match status" value="1"/>
</dbReference>
<evidence type="ECO:0000256" key="1">
    <source>
        <dbReference type="SAM" id="MobiDB-lite"/>
    </source>
</evidence>
<keyword evidence="3" id="KW-0418">Kinase</keyword>
<dbReference type="Proteomes" id="UP000234681">
    <property type="component" value="Chromosome 7"/>
</dbReference>
<dbReference type="GO" id="GO:0016301">
    <property type="term" value="F:kinase activity"/>
    <property type="evidence" value="ECO:0007669"/>
    <property type="project" value="UniProtKB-KW"/>
</dbReference>
<keyword evidence="3" id="KW-0808">Transferase</keyword>
<dbReference type="Gene3D" id="1.20.1270.60">
    <property type="entry name" value="Arfaptin homology (AH) domain/BAR domain"/>
    <property type="match status" value="1"/>
</dbReference>
<accession>A6HSQ9</accession>
<gene>
    <name evidence="3 5" type="primary">Pick1</name>
    <name evidence="3" type="ORF">rCG_60080</name>
</gene>
<dbReference type="PANTHER" id="PTHR12141">
    <property type="entry name" value="ARFAPTIN-RELATED"/>
    <property type="match status" value="1"/>
</dbReference>
<dbReference type="InterPro" id="IPR010504">
    <property type="entry name" value="AH_dom"/>
</dbReference>
<feature type="compositionally biased region" description="Acidic residues" evidence="1">
    <location>
        <begin position="150"/>
        <end position="160"/>
    </location>
</feature>
<dbReference type="PROSITE" id="PS50870">
    <property type="entry name" value="AH"/>
    <property type="match status" value="1"/>
</dbReference>
<organism evidence="3 4">
    <name type="scientific">Rattus norvegicus</name>
    <name type="common">Rat</name>
    <dbReference type="NCBI Taxonomy" id="10116"/>
    <lineage>
        <taxon>Eukaryota</taxon>
        <taxon>Metazoa</taxon>
        <taxon>Chordata</taxon>
        <taxon>Craniata</taxon>
        <taxon>Vertebrata</taxon>
        <taxon>Euteleostomi</taxon>
        <taxon>Mammalia</taxon>
        <taxon>Eutheria</taxon>
        <taxon>Euarchontoglires</taxon>
        <taxon>Glires</taxon>
        <taxon>Rodentia</taxon>
        <taxon>Myomorpha</taxon>
        <taxon>Muroidea</taxon>
        <taxon>Muridae</taxon>
        <taxon>Murinae</taxon>
        <taxon>Rattus</taxon>
    </lineage>
</organism>
<dbReference type="InterPro" id="IPR027267">
    <property type="entry name" value="AH/BAR_dom_sf"/>
</dbReference>
<proteinExistence type="predicted"/>
<evidence type="ECO:0000313" key="4">
    <source>
        <dbReference type="Proteomes" id="UP000234681"/>
    </source>
</evidence>
<dbReference type="AlphaFoldDB" id="A6HSQ9"/>
<reference evidence="3 4" key="1">
    <citation type="submission" date="2005-09" db="EMBL/GenBank/DDBJ databases">
        <authorList>
            <person name="Mural R.J."/>
            <person name="Li P.W."/>
            <person name="Adams M.D."/>
            <person name="Amanatides P.G."/>
            <person name="Baden-Tillson H."/>
            <person name="Barnstead M."/>
            <person name="Chin S.H."/>
            <person name="Dew I."/>
            <person name="Evans C.A."/>
            <person name="Ferriera S."/>
            <person name="Flanigan M."/>
            <person name="Fosler C."/>
            <person name="Glodek A."/>
            <person name="Gu Z."/>
            <person name="Holt R.A."/>
            <person name="Jennings D."/>
            <person name="Kraft C.L."/>
            <person name="Lu F."/>
            <person name="Nguyen T."/>
            <person name="Nusskern D.R."/>
            <person name="Pfannkoch C.M."/>
            <person name="Sitter C."/>
            <person name="Sutton G.G."/>
            <person name="Venter J.C."/>
            <person name="Wang Z."/>
            <person name="Woodage T."/>
            <person name="Zheng X.H."/>
            <person name="Zhong F."/>
        </authorList>
    </citation>
    <scope>NUCLEOTIDE SEQUENCE [LARGE SCALE GENOMIC DNA]</scope>
    <source>
        <strain>BN</strain>
        <strain evidence="4">Sprague-Dawley</strain>
    </source>
</reference>
<dbReference type="GO" id="GO:0005737">
    <property type="term" value="C:cytoplasm"/>
    <property type="evidence" value="ECO:0007669"/>
    <property type="project" value="UniProtKB-ARBA"/>
</dbReference>
<evidence type="ECO:0000313" key="3">
    <source>
        <dbReference type="EMBL" id="EDM15813.1"/>
    </source>
</evidence>
<dbReference type="SUPFAM" id="SSF103657">
    <property type="entry name" value="BAR/IMD domain-like"/>
    <property type="match status" value="1"/>
</dbReference>